<evidence type="ECO:0000313" key="2">
    <source>
        <dbReference type="Proteomes" id="UP000316852"/>
    </source>
</evidence>
<evidence type="ECO:0008006" key="3">
    <source>
        <dbReference type="Google" id="ProtNLM"/>
    </source>
</evidence>
<comment type="caution">
    <text evidence="1">The sequence shown here is derived from an EMBL/GenBank/DDBJ whole genome shotgun (WGS) entry which is preliminary data.</text>
</comment>
<dbReference type="Proteomes" id="UP000316852">
    <property type="component" value="Unassembled WGS sequence"/>
</dbReference>
<dbReference type="Gene3D" id="2.40.160.50">
    <property type="entry name" value="membrane protein fhac: a member of the omp85/tpsb transporter family"/>
    <property type="match status" value="1"/>
</dbReference>
<proteinExistence type="predicted"/>
<dbReference type="EMBL" id="VBOW01000042">
    <property type="protein sequence ID" value="TMQ58009.1"/>
    <property type="molecule type" value="Genomic_DNA"/>
</dbReference>
<evidence type="ECO:0000313" key="1">
    <source>
        <dbReference type="EMBL" id="TMQ58009.1"/>
    </source>
</evidence>
<sequence>MSLGSRVVADGDAGAEVTVGYRVEPYVRYFGLGPASRRENEAFYREKTAWLGISASKGLGSVTNVVVDLVFSGVETEDPGAHESPSLVSRFYASLPSGYDSRSVGTEVGFSLAIGPEQDVGRSAPPDLVLARAAVLKSFIGNEASFLSSRVELQGSLRLGGDSVGFLAVRGLVQYLEPLGSDPLAFQRLLSNSGPDLLRGYADLRWRDRGIALANVEFHWGIWASSDVLGPALDAYLLTDVGQVFGDPTAVALRNVTLSHGVGLRLASTRGFAGVVEFARSREGSVVRIRVNRMFQGSRRETFRGTTSAPGT</sequence>
<reference evidence="1 2" key="1">
    <citation type="journal article" date="2019" name="Nat. Microbiol.">
        <title>Mediterranean grassland soil C-N compound turnover is dependent on rainfall and depth, and is mediated by genomically divergent microorganisms.</title>
        <authorList>
            <person name="Diamond S."/>
            <person name="Andeer P.F."/>
            <person name="Li Z."/>
            <person name="Crits-Christoph A."/>
            <person name="Burstein D."/>
            <person name="Anantharaman K."/>
            <person name="Lane K.R."/>
            <person name="Thomas B.C."/>
            <person name="Pan C."/>
            <person name="Northen T.R."/>
            <person name="Banfield J.F."/>
        </authorList>
    </citation>
    <scope>NUCLEOTIDE SEQUENCE [LARGE SCALE GENOMIC DNA]</scope>
    <source>
        <strain evidence="1">WS_6</strain>
    </source>
</reference>
<dbReference type="AlphaFoldDB" id="A0A538T304"/>
<name>A0A538T304_UNCEI</name>
<gene>
    <name evidence="1" type="ORF">E6K76_08850</name>
</gene>
<organism evidence="1 2">
    <name type="scientific">Eiseniibacteriota bacterium</name>
    <dbReference type="NCBI Taxonomy" id="2212470"/>
    <lineage>
        <taxon>Bacteria</taxon>
        <taxon>Candidatus Eiseniibacteriota</taxon>
    </lineage>
</organism>
<accession>A0A538T304</accession>
<protein>
    <recommendedName>
        <fullName evidence="3">Bacterial surface antigen (D15) domain-containing protein</fullName>
    </recommendedName>
</protein>